<dbReference type="OrthoDB" id="5114244at2"/>
<dbReference type="PROSITE" id="PS50943">
    <property type="entry name" value="HTH_CROC1"/>
    <property type="match status" value="1"/>
</dbReference>
<dbReference type="InParanoid" id="A0A1I5RI24"/>
<dbReference type="Pfam" id="PF01381">
    <property type="entry name" value="HTH_3"/>
    <property type="match status" value="1"/>
</dbReference>
<gene>
    <name evidence="4" type="ORF">SAMN04489713_115129</name>
</gene>
<dbReference type="eggNOG" id="COG1917">
    <property type="taxonomic scope" value="Bacteria"/>
</dbReference>
<dbReference type="PANTHER" id="PTHR46797:SF1">
    <property type="entry name" value="METHYLPHOSPHONATE SYNTHASE"/>
    <property type="match status" value="1"/>
</dbReference>
<dbReference type="InterPro" id="IPR013096">
    <property type="entry name" value="Cupin_2"/>
</dbReference>
<dbReference type="InterPro" id="IPR001387">
    <property type="entry name" value="Cro/C1-type_HTH"/>
</dbReference>
<dbReference type="InterPro" id="IPR014710">
    <property type="entry name" value="RmlC-like_jellyroll"/>
</dbReference>
<dbReference type="Gene3D" id="2.60.120.10">
    <property type="entry name" value="Jelly Rolls"/>
    <property type="match status" value="1"/>
</dbReference>
<dbReference type="PANTHER" id="PTHR46797">
    <property type="entry name" value="HTH-TYPE TRANSCRIPTIONAL REGULATOR"/>
    <property type="match status" value="1"/>
</dbReference>
<protein>
    <submittedName>
        <fullName evidence="4">Cupin domain-containing protein</fullName>
    </submittedName>
</protein>
<evidence type="ECO:0000256" key="1">
    <source>
        <dbReference type="ARBA" id="ARBA00023125"/>
    </source>
</evidence>
<dbReference type="SUPFAM" id="SSF47413">
    <property type="entry name" value="lambda repressor-like DNA-binding domains"/>
    <property type="match status" value="1"/>
</dbReference>
<dbReference type="GeneID" id="99654780"/>
<evidence type="ECO:0000313" key="5">
    <source>
        <dbReference type="Proteomes" id="UP000183413"/>
    </source>
</evidence>
<dbReference type="GO" id="GO:0005829">
    <property type="term" value="C:cytosol"/>
    <property type="evidence" value="ECO:0007669"/>
    <property type="project" value="TreeGrafter"/>
</dbReference>
<evidence type="ECO:0000259" key="3">
    <source>
        <dbReference type="PROSITE" id="PS50943"/>
    </source>
</evidence>
<dbReference type="EMBL" id="FOVH01000015">
    <property type="protein sequence ID" value="SFP58188.1"/>
    <property type="molecule type" value="Genomic_DNA"/>
</dbReference>
<name>A0A1I5RI24_9ACTN</name>
<dbReference type="InterPro" id="IPR011051">
    <property type="entry name" value="RmlC_Cupin_sf"/>
</dbReference>
<dbReference type="InterPro" id="IPR010982">
    <property type="entry name" value="Lambda_DNA-bd_dom_sf"/>
</dbReference>
<dbReference type="InterPro" id="IPR050807">
    <property type="entry name" value="TransReg_Diox_bact_type"/>
</dbReference>
<dbReference type="Gene3D" id="1.10.260.40">
    <property type="entry name" value="lambda repressor-like DNA-binding domains"/>
    <property type="match status" value="1"/>
</dbReference>
<dbReference type="AlphaFoldDB" id="A0A1I5RI24"/>
<keyword evidence="5" id="KW-1185">Reference proteome</keyword>
<dbReference type="RefSeq" id="WP_021597150.1">
    <property type="nucleotide sequence ID" value="NZ_CP083237.1"/>
</dbReference>
<dbReference type="GO" id="GO:0003677">
    <property type="term" value="F:DNA binding"/>
    <property type="evidence" value="ECO:0007669"/>
    <property type="project" value="UniProtKB-KW"/>
</dbReference>
<evidence type="ECO:0000256" key="2">
    <source>
        <dbReference type="SAM" id="MobiDB-lite"/>
    </source>
</evidence>
<reference evidence="4 5" key="1">
    <citation type="submission" date="2016-10" db="EMBL/GenBank/DDBJ databases">
        <authorList>
            <person name="de Groot N.N."/>
        </authorList>
    </citation>
    <scope>NUCLEOTIDE SEQUENCE [LARGE SCALE GENOMIC DNA]</scope>
    <source>
        <strain evidence="4 5">DSM 43067</strain>
    </source>
</reference>
<dbReference type="STRING" id="1993.SAMN04489713_115129"/>
<dbReference type="SUPFAM" id="SSF51182">
    <property type="entry name" value="RmlC-like cupins"/>
    <property type="match status" value="1"/>
</dbReference>
<feature type="region of interest" description="Disordered" evidence="2">
    <location>
        <begin position="196"/>
        <end position="220"/>
    </location>
</feature>
<evidence type="ECO:0000313" key="4">
    <source>
        <dbReference type="EMBL" id="SFP58188.1"/>
    </source>
</evidence>
<dbReference type="eggNOG" id="COG1396">
    <property type="taxonomic scope" value="Bacteria"/>
</dbReference>
<dbReference type="Proteomes" id="UP000183413">
    <property type="component" value="Unassembled WGS sequence"/>
</dbReference>
<dbReference type="CDD" id="cd02209">
    <property type="entry name" value="cupin_XRE_C"/>
    <property type="match status" value="1"/>
</dbReference>
<sequence>MSVENVADDQDGRHQVGARLQAFREARRLSVRKTALAAGVSPSFVSQLERGKSNASVAVLQKLCDVLDIHVSDLFASTDPAVKPVRMATREPLVTREGITKYLITPSSHSPLALYDATFDPAANTGDPYSHAGLIETVVVLHHEVTIQLGDDPYILKAGDSISYVSETPHRISNHTSERSRIHWLCAPVLAAGDRNEAARDAAPRRSGDGSATLGKEQPS</sequence>
<dbReference type="SMART" id="SM00530">
    <property type="entry name" value="HTH_XRE"/>
    <property type="match status" value="1"/>
</dbReference>
<dbReference type="GO" id="GO:0003700">
    <property type="term" value="F:DNA-binding transcription factor activity"/>
    <property type="evidence" value="ECO:0007669"/>
    <property type="project" value="TreeGrafter"/>
</dbReference>
<accession>A0A1I5RI24</accession>
<dbReference type="CDD" id="cd00093">
    <property type="entry name" value="HTH_XRE"/>
    <property type="match status" value="1"/>
</dbReference>
<organism evidence="4 5">
    <name type="scientific">Actinomadura madurae</name>
    <dbReference type="NCBI Taxonomy" id="1993"/>
    <lineage>
        <taxon>Bacteria</taxon>
        <taxon>Bacillati</taxon>
        <taxon>Actinomycetota</taxon>
        <taxon>Actinomycetes</taxon>
        <taxon>Streptosporangiales</taxon>
        <taxon>Thermomonosporaceae</taxon>
        <taxon>Actinomadura</taxon>
    </lineage>
</organism>
<feature type="compositionally biased region" description="Basic and acidic residues" evidence="2">
    <location>
        <begin position="196"/>
        <end position="208"/>
    </location>
</feature>
<feature type="domain" description="HTH cro/C1-type" evidence="3">
    <location>
        <begin position="20"/>
        <end position="74"/>
    </location>
</feature>
<proteinExistence type="predicted"/>
<dbReference type="Pfam" id="PF07883">
    <property type="entry name" value="Cupin_2"/>
    <property type="match status" value="1"/>
</dbReference>
<keyword evidence="1" id="KW-0238">DNA-binding</keyword>